<name>A0A4C1TAH5_EUMVA</name>
<evidence type="ECO:0000313" key="2">
    <source>
        <dbReference type="Proteomes" id="UP000299102"/>
    </source>
</evidence>
<protein>
    <submittedName>
        <fullName evidence="1">Uncharacterized protein</fullName>
    </submittedName>
</protein>
<organism evidence="1 2">
    <name type="scientific">Eumeta variegata</name>
    <name type="common">Bagworm moth</name>
    <name type="synonym">Eumeta japonica</name>
    <dbReference type="NCBI Taxonomy" id="151549"/>
    <lineage>
        <taxon>Eukaryota</taxon>
        <taxon>Metazoa</taxon>
        <taxon>Ecdysozoa</taxon>
        <taxon>Arthropoda</taxon>
        <taxon>Hexapoda</taxon>
        <taxon>Insecta</taxon>
        <taxon>Pterygota</taxon>
        <taxon>Neoptera</taxon>
        <taxon>Endopterygota</taxon>
        <taxon>Lepidoptera</taxon>
        <taxon>Glossata</taxon>
        <taxon>Ditrysia</taxon>
        <taxon>Tineoidea</taxon>
        <taxon>Psychidae</taxon>
        <taxon>Oiketicinae</taxon>
        <taxon>Eumeta</taxon>
    </lineage>
</organism>
<sequence>MLNHAYADAVKYPFRGDDRSIRGFLKRLERLTDGLRRTLLIPTFFREFSHGRDLDCAGGGGRSAAGPLDHGKAAADVTYRLVSGRAQPAAPTPLSDGCRYPGTSSDRIGGDNTAESIFRYKAKTKLRPCRGAAARRLKKLAPCVQRLRSGDAKPAVLFRLCRASNSTVRSMRPVLPCTIVGVKIEPFNLLRTYRVPTTE</sequence>
<reference evidence="1 2" key="1">
    <citation type="journal article" date="2019" name="Commun. Biol.">
        <title>The bagworm genome reveals a unique fibroin gene that provides high tensile strength.</title>
        <authorList>
            <person name="Kono N."/>
            <person name="Nakamura H."/>
            <person name="Ohtoshi R."/>
            <person name="Tomita M."/>
            <person name="Numata K."/>
            <person name="Arakawa K."/>
        </authorList>
    </citation>
    <scope>NUCLEOTIDE SEQUENCE [LARGE SCALE GENOMIC DNA]</scope>
</reference>
<gene>
    <name evidence="1" type="ORF">EVAR_76340_1</name>
</gene>
<accession>A0A4C1TAH5</accession>
<dbReference type="Proteomes" id="UP000299102">
    <property type="component" value="Unassembled WGS sequence"/>
</dbReference>
<dbReference type="AlphaFoldDB" id="A0A4C1TAH5"/>
<evidence type="ECO:0000313" key="1">
    <source>
        <dbReference type="EMBL" id="GBP10478.1"/>
    </source>
</evidence>
<keyword evidence="2" id="KW-1185">Reference proteome</keyword>
<dbReference type="EMBL" id="BGZK01000041">
    <property type="protein sequence ID" value="GBP10478.1"/>
    <property type="molecule type" value="Genomic_DNA"/>
</dbReference>
<comment type="caution">
    <text evidence="1">The sequence shown here is derived from an EMBL/GenBank/DDBJ whole genome shotgun (WGS) entry which is preliminary data.</text>
</comment>
<proteinExistence type="predicted"/>